<keyword evidence="1" id="KW-0812">Transmembrane</keyword>
<evidence type="ECO:0000313" key="2">
    <source>
        <dbReference type="EMBL" id="MDZ5759896.1"/>
    </source>
</evidence>
<evidence type="ECO:0000313" key="3">
    <source>
        <dbReference type="Proteomes" id="UP001290462"/>
    </source>
</evidence>
<keyword evidence="1" id="KW-0472">Membrane</keyword>
<reference evidence="2" key="1">
    <citation type="submission" date="2023-08" db="EMBL/GenBank/DDBJ databases">
        <title>Genomic characterization of piscicolin 126 produced by Carnobacterium maltaromaticum CM22 strain isolated from salmon (Salmo salar).</title>
        <authorList>
            <person name="Gonzalez-Gragera E."/>
            <person name="Garcia-Lopez J.D."/>
            <person name="Teso-Perez C."/>
            <person name="Gimenez-Hernandez I."/>
            <person name="Peralta-Sanchez J.M."/>
            <person name="Valdivia E."/>
            <person name="Montalban-Lopez M."/>
            <person name="Martin-Platero A.M."/>
            <person name="Banos A."/>
            <person name="Martinez-Bueno M."/>
        </authorList>
    </citation>
    <scope>NUCLEOTIDE SEQUENCE</scope>
    <source>
        <strain evidence="2">CM22</strain>
    </source>
</reference>
<name>A0AAW9K298_CARML</name>
<keyword evidence="1" id="KW-1133">Transmembrane helix</keyword>
<proteinExistence type="predicted"/>
<dbReference type="EMBL" id="JAVBVO010000004">
    <property type="protein sequence ID" value="MDZ5759896.1"/>
    <property type="molecule type" value="Genomic_DNA"/>
</dbReference>
<sequence length="470" mass="53896">MTNLKEFKNLAENIALNDFDTLDEEHIFSDDYLTKKQLFMQEINKTTQETHSKKNKKRFLITAACLLLAIPTTAFAAAKIYELIVQKQNYEVTVSLNSSAIPKKDTWYQLVINELPSQMEVVKNTNNMKYSVKGNKKNGGLSFNLWRLGENAGFSTLYSSGYKELEINNKKAVIVTKDKGNEKLDFNRQVFLLFEEEGVMLETYIGSDISEAEMMTVLKGISLKSVSKDKASPISEYNHELLKTADNLSEFTTIPLKENSKQLVKIGQKIPIHLENQLEYTVEKIEIFDSIKGFNLSQFNEFGLSVLNERQAINQDTFLPYQRNIYKLGDGKESIDTLVDSKQINLKFIYLMTTIKNKEDNATEDIYMHPTLQVLKFENGGWTYAQKAGFFEETAMTTEVDYLEPHGEGKSFYNIGSILPNQTKEVKIGFFVDEDKLDSIFLDAFNYSGSSGKSEDLNQENRWWIDLRQE</sequence>
<dbReference type="AlphaFoldDB" id="A0AAW9K298"/>
<comment type="caution">
    <text evidence="2">The sequence shown here is derived from an EMBL/GenBank/DDBJ whole genome shotgun (WGS) entry which is preliminary data.</text>
</comment>
<protein>
    <submittedName>
        <fullName evidence="2">DUF4367 domain-containing protein</fullName>
    </submittedName>
</protein>
<dbReference type="RefSeq" id="WP_322809487.1">
    <property type="nucleotide sequence ID" value="NZ_JAVBVO010000004.1"/>
</dbReference>
<organism evidence="2 3">
    <name type="scientific">Carnobacterium maltaromaticum</name>
    <name type="common">Carnobacterium piscicola</name>
    <dbReference type="NCBI Taxonomy" id="2751"/>
    <lineage>
        <taxon>Bacteria</taxon>
        <taxon>Bacillati</taxon>
        <taxon>Bacillota</taxon>
        <taxon>Bacilli</taxon>
        <taxon>Lactobacillales</taxon>
        <taxon>Carnobacteriaceae</taxon>
        <taxon>Carnobacterium</taxon>
    </lineage>
</organism>
<feature type="transmembrane region" description="Helical" evidence="1">
    <location>
        <begin position="59"/>
        <end position="81"/>
    </location>
</feature>
<evidence type="ECO:0000256" key="1">
    <source>
        <dbReference type="SAM" id="Phobius"/>
    </source>
</evidence>
<gene>
    <name evidence="2" type="ORF">RAK27_14635</name>
</gene>
<accession>A0AAW9K298</accession>
<dbReference type="Proteomes" id="UP001290462">
    <property type="component" value="Unassembled WGS sequence"/>
</dbReference>